<dbReference type="PANTHER" id="PTHR37937:SF1">
    <property type="entry name" value="CONJUGATIVE TRANSFER: DNA TRANSPORT"/>
    <property type="match status" value="1"/>
</dbReference>
<comment type="subcellular location">
    <subcellularLocation>
        <location evidence="1">Cell membrane</location>
        <topology evidence="1">Multi-pass membrane protein</topology>
    </subcellularLocation>
</comment>
<dbReference type="PROSITE" id="PS51257">
    <property type="entry name" value="PROKAR_LIPOPROTEIN"/>
    <property type="match status" value="1"/>
</dbReference>
<dbReference type="InterPro" id="IPR003688">
    <property type="entry name" value="TraG/VirD4"/>
</dbReference>
<accession>A0A1T4XWG3</accession>
<keyword evidence="6" id="KW-0472">Membrane</keyword>
<dbReference type="InterPro" id="IPR051539">
    <property type="entry name" value="T4SS-coupling_protein"/>
</dbReference>
<dbReference type="GO" id="GO:0005886">
    <property type="term" value="C:plasma membrane"/>
    <property type="evidence" value="ECO:0007669"/>
    <property type="project" value="UniProtKB-SubCell"/>
</dbReference>
<dbReference type="Gene3D" id="3.40.50.300">
    <property type="entry name" value="P-loop containing nucleotide triphosphate hydrolases"/>
    <property type="match status" value="2"/>
</dbReference>
<keyword evidence="3" id="KW-1003">Cell membrane</keyword>
<dbReference type="RefSeq" id="WP_078785281.1">
    <property type="nucleotide sequence ID" value="NZ_FUYF01000020.1"/>
</dbReference>
<evidence type="ECO:0000256" key="6">
    <source>
        <dbReference type="ARBA" id="ARBA00023136"/>
    </source>
</evidence>
<sequence>MKEQRTKQILICLAASLGCFWLGNRVGVLYVSAAGTVTQRLAAAVNLGKIVLHPLQLSSAPIPVGCGVGAILLAGLAYLCIKYSGHRLVPQKEYGSARWGTAADIAPFLHEKASENIPLTATESLSLAMKMPVTAENNYNRNKNIIVFGPSGSGKSYSVAGPQLLQFNSNYVLSDPKGELLDTYGNVLLSQGYDVKVFNLKDRDKSDHYNPFAYIHDTDDIVVVAKNLIKNMKEDPRQKNTADPIWEEGSTSLLEALLAYVYFEQPPEMHNMNSVMELFVLMQHRYGPQGRSQLDDIFEDLAMEKPASFAARQYGLYHMAPDKTAQSIDVSLGMRMSAFNIPSIMKICEDDTIHLEELASDKKVALFVVTPDTTTAYNFLAAVMFQQCFQILVHTANNREDHCLPRHVRFLLDEFPNIGMIPDFQILISTIRSRNIGCTLIYQSIAQLKSQYGDDWGTILENCDSELVLGGGNNPESLEFFGKQLGKRTIDVLNTTENLGAQGSFSKNYQVASRDLMTPEEIRTMPRNRCLLMISGVVPFYSYKFDLKKHPNYALVEKEGYYPFDYERRAENNFAAFMKNVQEINNIELDDDESDT</sequence>
<dbReference type="Proteomes" id="UP000190286">
    <property type="component" value="Unassembled WGS sequence"/>
</dbReference>
<dbReference type="Pfam" id="PF02534">
    <property type="entry name" value="T4SS-DNA_transf"/>
    <property type="match status" value="1"/>
</dbReference>
<evidence type="ECO:0000256" key="1">
    <source>
        <dbReference type="ARBA" id="ARBA00004651"/>
    </source>
</evidence>
<dbReference type="CDD" id="cd01127">
    <property type="entry name" value="TrwB_TraG_TraD_VirD4"/>
    <property type="match status" value="1"/>
</dbReference>
<comment type="similarity">
    <text evidence="2">Belongs to the VirD4/TraG family.</text>
</comment>
<evidence type="ECO:0000256" key="3">
    <source>
        <dbReference type="ARBA" id="ARBA00022475"/>
    </source>
</evidence>
<dbReference type="STRING" id="745368.SAMN02745178_02439"/>
<reference evidence="7 8" key="1">
    <citation type="submission" date="2017-02" db="EMBL/GenBank/DDBJ databases">
        <authorList>
            <person name="Peterson S.W."/>
        </authorList>
    </citation>
    <scope>NUCLEOTIDE SEQUENCE [LARGE SCALE GENOMIC DNA]</scope>
    <source>
        <strain evidence="7 8">ATCC 27749</strain>
    </source>
</reference>
<dbReference type="GeneID" id="93338881"/>
<dbReference type="InterPro" id="IPR027417">
    <property type="entry name" value="P-loop_NTPase"/>
</dbReference>
<keyword evidence="4" id="KW-0812">Transmembrane</keyword>
<dbReference type="PANTHER" id="PTHR37937">
    <property type="entry name" value="CONJUGATIVE TRANSFER: DNA TRANSPORT"/>
    <property type="match status" value="1"/>
</dbReference>
<keyword evidence="8" id="KW-1185">Reference proteome</keyword>
<proteinExistence type="inferred from homology"/>
<evidence type="ECO:0000256" key="4">
    <source>
        <dbReference type="ARBA" id="ARBA00022692"/>
    </source>
</evidence>
<dbReference type="NCBIfam" id="NF045973">
    <property type="entry name" value="conju_CD1115"/>
    <property type="match status" value="1"/>
</dbReference>
<evidence type="ECO:0000256" key="5">
    <source>
        <dbReference type="ARBA" id="ARBA00022989"/>
    </source>
</evidence>
<dbReference type="SUPFAM" id="SSF52540">
    <property type="entry name" value="P-loop containing nucleoside triphosphate hydrolases"/>
    <property type="match status" value="1"/>
</dbReference>
<dbReference type="EMBL" id="FUYF01000020">
    <property type="protein sequence ID" value="SKA93866.1"/>
    <property type="molecule type" value="Genomic_DNA"/>
</dbReference>
<evidence type="ECO:0000313" key="7">
    <source>
        <dbReference type="EMBL" id="SKA93866.1"/>
    </source>
</evidence>
<dbReference type="OrthoDB" id="9766496at2"/>
<protein>
    <submittedName>
        <fullName evidence="7">Type IV secretion system protein VirD4</fullName>
    </submittedName>
</protein>
<evidence type="ECO:0000313" key="8">
    <source>
        <dbReference type="Proteomes" id="UP000190286"/>
    </source>
</evidence>
<evidence type="ECO:0000256" key="2">
    <source>
        <dbReference type="ARBA" id="ARBA00008806"/>
    </source>
</evidence>
<organism evidence="7 8">
    <name type="scientific">Gemmiger formicilis</name>
    <dbReference type="NCBI Taxonomy" id="745368"/>
    <lineage>
        <taxon>Bacteria</taxon>
        <taxon>Bacillati</taxon>
        <taxon>Bacillota</taxon>
        <taxon>Clostridia</taxon>
        <taxon>Eubacteriales</taxon>
        <taxon>Gemmiger</taxon>
    </lineage>
</organism>
<keyword evidence="5" id="KW-1133">Transmembrane helix</keyword>
<name>A0A1T4XWG3_9FIRM</name>
<dbReference type="AlphaFoldDB" id="A0A1T4XWG3"/>
<gene>
    <name evidence="7" type="ORF">SAMN02745178_02439</name>
</gene>